<name>X1MHA1_9ZZZZ</name>
<reference evidence="1" key="1">
    <citation type="journal article" date="2014" name="Front. Microbiol.">
        <title>High frequency of phylogenetically diverse reductive dehalogenase-homologous genes in deep subseafloor sedimentary metagenomes.</title>
        <authorList>
            <person name="Kawai M."/>
            <person name="Futagami T."/>
            <person name="Toyoda A."/>
            <person name="Takaki Y."/>
            <person name="Nishi S."/>
            <person name="Hori S."/>
            <person name="Arai W."/>
            <person name="Tsubouchi T."/>
            <person name="Morono Y."/>
            <person name="Uchiyama I."/>
            <person name="Ito T."/>
            <person name="Fujiyama A."/>
            <person name="Inagaki F."/>
            <person name="Takami H."/>
        </authorList>
    </citation>
    <scope>NUCLEOTIDE SEQUENCE</scope>
    <source>
        <strain evidence="1">Expedition CK06-06</strain>
    </source>
</reference>
<gene>
    <name evidence="1" type="ORF">S06H3_28761</name>
</gene>
<dbReference type="AlphaFoldDB" id="X1MHA1"/>
<dbReference type="EMBL" id="BARV01016806">
    <property type="protein sequence ID" value="GAI31002.1"/>
    <property type="molecule type" value="Genomic_DNA"/>
</dbReference>
<comment type="caution">
    <text evidence="1">The sequence shown here is derived from an EMBL/GenBank/DDBJ whole genome shotgun (WGS) entry which is preliminary data.</text>
</comment>
<protein>
    <submittedName>
        <fullName evidence="1">Uncharacterized protein</fullName>
    </submittedName>
</protein>
<proteinExistence type="predicted"/>
<evidence type="ECO:0000313" key="1">
    <source>
        <dbReference type="EMBL" id="GAI31002.1"/>
    </source>
</evidence>
<organism evidence="1">
    <name type="scientific">marine sediment metagenome</name>
    <dbReference type="NCBI Taxonomy" id="412755"/>
    <lineage>
        <taxon>unclassified sequences</taxon>
        <taxon>metagenomes</taxon>
        <taxon>ecological metagenomes</taxon>
    </lineage>
</organism>
<accession>X1MHA1</accession>
<sequence>MPAPVRDLCPFNGMRLCPKIRCVFWAESGSCKILDLLDRLAAAYPKNPKRK</sequence>